<evidence type="ECO:0008006" key="15">
    <source>
        <dbReference type="Google" id="ProtNLM"/>
    </source>
</evidence>
<comment type="similarity">
    <text evidence="5">Belongs to the eukaryotic RPB7/RPC8 RNA polymerase subunit family.</text>
</comment>
<evidence type="ECO:0000256" key="10">
    <source>
        <dbReference type="ARBA" id="ARBA00023163"/>
    </source>
</evidence>
<keyword evidence="9 12" id="KW-0472">Membrane</keyword>
<comment type="function">
    <text evidence="1">May be involved in both secretory and endocytic intracellular trafficking in the endosomal/prevacuolar compartments.</text>
</comment>
<dbReference type="AlphaFoldDB" id="A0AAV7EYB1"/>
<dbReference type="InterPro" id="IPR004895">
    <property type="entry name" value="Prenylated_rab_accept_PRA1"/>
</dbReference>
<evidence type="ECO:0000256" key="1">
    <source>
        <dbReference type="ARBA" id="ARBA00002501"/>
    </source>
</evidence>
<dbReference type="Gene3D" id="2.40.50.140">
    <property type="entry name" value="Nucleic acid-binding proteins"/>
    <property type="match status" value="1"/>
</dbReference>
<dbReference type="EMBL" id="JAINDJ010000003">
    <property type="protein sequence ID" value="KAG9452552.1"/>
    <property type="molecule type" value="Genomic_DNA"/>
</dbReference>
<evidence type="ECO:0000256" key="7">
    <source>
        <dbReference type="ARBA" id="ARBA00022692"/>
    </source>
</evidence>
<dbReference type="GO" id="GO:0016020">
    <property type="term" value="C:membrane"/>
    <property type="evidence" value="ECO:0007669"/>
    <property type="project" value="UniProtKB-SubCell"/>
</dbReference>
<sequence length="482" mass="53082">MYLEVEMSKTVVVPPEELHGEDLKLQRSIILQLLSDIFDKKATKEHGYLLAVNNMKSIGTGKVRPFTGEVLFPVTFSCITFKPFKGEILVGVVQKVLKHGVILSCGPIAVVFVSAHTMPDYHYVTGEQPIFLNAKRSKIEKNGDVRFKVLGLKWVETDRQFQALGTLAGNYLVFKFIVRIMCPESWKLGCLSFDGRLGPLARCAKARDDEGGGKGNWLAILFANRGCLVLLLPSRLPPVFTISRSSLGLHCFGFVCTVSREKARSSFGSENGDGESDLQSLMSSPATGYGAIPAGPGPSTAAAGSSSWAHQAKSSVKSFYATRRPWHELANPTAFGRPYSYREALVRIRRNLAYFRVNYTLIALLILFLSLLWHPISMIVFLAVFVAWFFLFFFRDQPIVVLNRTIDDRVVLALLGVITIVALVLTHVGLNVLISLIIAAVLIGLHAAFRITEDQFLDETEVAEGGLLSVVGSPGRQGYGRV</sequence>
<evidence type="ECO:0000256" key="3">
    <source>
        <dbReference type="ARBA" id="ARBA00004141"/>
    </source>
</evidence>
<dbReference type="GO" id="GO:0005783">
    <property type="term" value="C:endoplasmic reticulum"/>
    <property type="evidence" value="ECO:0007669"/>
    <property type="project" value="TreeGrafter"/>
</dbReference>
<evidence type="ECO:0000256" key="11">
    <source>
        <dbReference type="ARBA" id="ARBA00023242"/>
    </source>
</evidence>
<dbReference type="InterPro" id="IPR036898">
    <property type="entry name" value="RNA_pol_Rpb7-like_N_sf"/>
</dbReference>
<feature type="transmembrane region" description="Helical" evidence="12">
    <location>
        <begin position="352"/>
        <end position="370"/>
    </location>
</feature>
<organism evidence="13 14">
    <name type="scientific">Aristolochia fimbriata</name>
    <name type="common">White veined hardy Dutchman's pipe vine</name>
    <dbReference type="NCBI Taxonomy" id="158543"/>
    <lineage>
        <taxon>Eukaryota</taxon>
        <taxon>Viridiplantae</taxon>
        <taxon>Streptophyta</taxon>
        <taxon>Embryophyta</taxon>
        <taxon>Tracheophyta</taxon>
        <taxon>Spermatophyta</taxon>
        <taxon>Magnoliopsida</taxon>
        <taxon>Magnoliidae</taxon>
        <taxon>Piperales</taxon>
        <taxon>Aristolochiaceae</taxon>
        <taxon>Aristolochia</taxon>
    </lineage>
</organism>
<keyword evidence="11" id="KW-0539">Nucleus</keyword>
<dbReference type="InterPro" id="IPR012340">
    <property type="entry name" value="NA-bd_OB-fold"/>
</dbReference>
<protein>
    <recommendedName>
        <fullName evidence="15">PRA1 family protein</fullName>
    </recommendedName>
</protein>
<keyword evidence="14" id="KW-1185">Reference proteome</keyword>
<dbReference type="FunFam" id="3.30.1490.120:FF:000001">
    <property type="entry name" value="DNA-directed RNA polymerase II subunit RPB7"/>
    <property type="match status" value="1"/>
</dbReference>
<evidence type="ECO:0000256" key="4">
    <source>
        <dbReference type="ARBA" id="ARBA00006483"/>
    </source>
</evidence>
<keyword evidence="10" id="KW-0804">Transcription</keyword>
<dbReference type="PANTHER" id="PTHR19317:SF84">
    <property type="entry name" value="PRA1 FAMILY PROTEIN"/>
    <property type="match status" value="1"/>
</dbReference>
<evidence type="ECO:0000256" key="2">
    <source>
        <dbReference type="ARBA" id="ARBA00004123"/>
    </source>
</evidence>
<dbReference type="Proteomes" id="UP000825729">
    <property type="component" value="Unassembled WGS sequence"/>
</dbReference>
<evidence type="ECO:0000256" key="8">
    <source>
        <dbReference type="ARBA" id="ARBA00022989"/>
    </source>
</evidence>
<dbReference type="FunFam" id="2.40.50.140:FF:000043">
    <property type="entry name" value="DNA-directed RNA polymerase II subunit RPB7"/>
    <property type="match status" value="1"/>
</dbReference>
<dbReference type="PANTHER" id="PTHR19317">
    <property type="entry name" value="PRENYLATED RAB ACCEPTOR 1-RELATED"/>
    <property type="match status" value="1"/>
</dbReference>
<dbReference type="GO" id="GO:0005794">
    <property type="term" value="C:Golgi apparatus"/>
    <property type="evidence" value="ECO:0007669"/>
    <property type="project" value="TreeGrafter"/>
</dbReference>
<evidence type="ECO:0000256" key="5">
    <source>
        <dbReference type="ARBA" id="ARBA00009307"/>
    </source>
</evidence>
<evidence type="ECO:0000256" key="12">
    <source>
        <dbReference type="SAM" id="Phobius"/>
    </source>
</evidence>
<evidence type="ECO:0000256" key="9">
    <source>
        <dbReference type="ARBA" id="ARBA00023136"/>
    </source>
</evidence>
<dbReference type="SUPFAM" id="SSF50249">
    <property type="entry name" value="Nucleic acid-binding proteins"/>
    <property type="match status" value="1"/>
</dbReference>
<gene>
    <name evidence="13" type="ORF">H6P81_005456</name>
</gene>
<dbReference type="Pfam" id="PF03208">
    <property type="entry name" value="PRA1"/>
    <property type="match status" value="1"/>
</dbReference>
<feature type="transmembrane region" description="Helical" evidence="12">
    <location>
        <begin position="432"/>
        <end position="449"/>
    </location>
</feature>
<comment type="subcellular location">
    <subcellularLocation>
        <location evidence="3">Membrane</location>
        <topology evidence="3">Multi-pass membrane protein</topology>
    </subcellularLocation>
    <subcellularLocation>
        <location evidence="2">Nucleus</location>
    </subcellularLocation>
</comment>
<accession>A0AAV7EYB1</accession>
<feature type="transmembrane region" description="Helical" evidence="12">
    <location>
        <begin position="406"/>
        <end position="426"/>
    </location>
</feature>
<reference evidence="13 14" key="1">
    <citation type="submission" date="2021-07" db="EMBL/GenBank/DDBJ databases">
        <title>The Aristolochia fimbriata genome: insights into angiosperm evolution, floral development and chemical biosynthesis.</title>
        <authorList>
            <person name="Jiao Y."/>
        </authorList>
    </citation>
    <scope>NUCLEOTIDE SEQUENCE [LARGE SCALE GENOMIC DNA]</scope>
    <source>
        <strain evidence="13">IBCAS-2021</strain>
        <tissue evidence="13">Leaf</tissue>
    </source>
</reference>
<comment type="caution">
    <text evidence="13">The sequence shown here is derived from an EMBL/GenBank/DDBJ whole genome shotgun (WGS) entry which is preliminary data.</text>
</comment>
<dbReference type="Gene3D" id="3.30.1490.120">
    <property type="entry name" value="RNA polymerase Rpb7-like, N-terminal domain"/>
    <property type="match status" value="1"/>
</dbReference>
<dbReference type="GO" id="GO:0016192">
    <property type="term" value="P:vesicle-mediated transport"/>
    <property type="evidence" value="ECO:0007669"/>
    <property type="project" value="TreeGrafter"/>
</dbReference>
<evidence type="ECO:0000256" key="6">
    <source>
        <dbReference type="ARBA" id="ARBA00022478"/>
    </source>
</evidence>
<feature type="transmembrane region" description="Helical" evidence="12">
    <location>
        <begin position="376"/>
        <end position="394"/>
    </location>
</feature>
<keyword evidence="7 12" id="KW-0812">Transmembrane</keyword>
<proteinExistence type="inferred from homology"/>
<keyword evidence="8 12" id="KW-1133">Transmembrane helix</keyword>
<evidence type="ECO:0000313" key="14">
    <source>
        <dbReference type="Proteomes" id="UP000825729"/>
    </source>
</evidence>
<dbReference type="GO" id="GO:0055029">
    <property type="term" value="C:nuclear DNA-directed RNA polymerase complex"/>
    <property type="evidence" value="ECO:0007669"/>
    <property type="project" value="UniProtKB-ARBA"/>
</dbReference>
<comment type="similarity">
    <text evidence="4">Belongs to the PRA1 family.</text>
</comment>
<name>A0AAV7EYB1_ARIFI</name>
<keyword evidence="6" id="KW-0240">DNA-directed RNA polymerase</keyword>
<dbReference type="SUPFAM" id="SSF88798">
    <property type="entry name" value="N-terminal, heterodimerisation domain of RBP7 (RpoE)"/>
    <property type="match status" value="1"/>
</dbReference>
<evidence type="ECO:0000313" key="13">
    <source>
        <dbReference type="EMBL" id="KAG9452552.1"/>
    </source>
</evidence>